<name>A0A380BEA2_9GAMM</name>
<dbReference type="InterPro" id="IPR007384">
    <property type="entry name" value="UCP006257"/>
</dbReference>
<proteinExistence type="predicted"/>
<feature type="domain" description="YqcC-like" evidence="1">
    <location>
        <begin position="7"/>
        <end position="101"/>
    </location>
</feature>
<evidence type="ECO:0000259" key="1">
    <source>
        <dbReference type="Pfam" id="PF04287"/>
    </source>
</evidence>
<accession>A0A3G4UTB6</accession>
<dbReference type="AlphaFoldDB" id="A0A380BEA2"/>
<dbReference type="Pfam" id="PF04287">
    <property type="entry name" value="DUF446"/>
    <property type="match status" value="1"/>
</dbReference>
<dbReference type="InterPro" id="IPR036814">
    <property type="entry name" value="YqcC-like_sf"/>
</dbReference>
<reference evidence="2" key="2">
    <citation type="submission" date="2021-05" db="EMBL/GenBank/DDBJ databases">
        <title>Molecular characterization for Shewanella algae harboring chromosomal blaOXA-55-like strains isolated from clinical and environment sample.</title>
        <authorList>
            <person name="Ohama Y."/>
            <person name="Aoki K."/>
            <person name="Harada S."/>
            <person name="Moriya K."/>
            <person name="Ishii Y."/>
            <person name="Tateda K."/>
        </authorList>
    </citation>
    <scope>NUCLEOTIDE SEQUENCE</scope>
    <source>
        <strain evidence="2">TUM17379</strain>
    </source>
</reference>
<dbReference type="Proteomes" id="UP000254069">
    <property type="component" value="Unassembled WGS sequence"/>
</dbReference>
<evidence type="ECO:0000313" key="2">
    <source>
        <dbReference type="EMBL" id="BCV45957.1"/>
    </source>
</evidence>
<evidence type="ECO:0000313" key="3">
    <source>
        <dbReference type="EMBL" id="SUJ00075.1"/>
    </source>
</evidence>
<dbReference type="GO" id="GO:0044010">
    <property type="term" value="P:single-species biofilm formation"/>
    <property type="evidence" value="ECO:0007669"/>
    <property type="project" value="TreeGrafter"/>
</dbReference>
<dbReference type="EMBL" id="AP024613">
    <property type="protein sequence ID" value="BCV45957.1"/>
    <property type="molecule type" value="Genomic_DNA"/>
</dbReference>
<dbReference type="InterPro" id="IPR023376">
    <property type="entry name" value="YqcC-like_dom"/>
</dbReference>
<accession>A0A380BEA2</accession>
<dbReference type="PIRSF" id="PIRSF006257">
    <property type="entry name" value="UCP006257"/>
    <property type="match status" value="1"/>
</dbReference>
<organism evidence="3 4">
    <name type="scientific">Shewanella algae</name>
    <dbReference type="NCBI Taxonomy" id="38313"/>
    <lineage>
        <taxon>Bacteria</taxon>
        <taxon>Pseudomonadati</taxon>
        <taxon>Pseudomonadota</taxon>
        <taxon>Gammaproteobacteria</taxon>
        <taxon>Alteromonadales</taxon>
        <taxon>Shewanellaceae</taxon>
        <taxon>Shewanella</taxon>
    </lineage>
</organism>
<reference evidence="3 4" key="1">
    <citation type="submission" date="2018-06" db="EMBL/GenBank/DDBJ databases">
        <authorList>
            <consortium name="Pathogen Informatics"/>
            <person name="Doyle S."/>
        </authorList>
    </citation>
    <scope>NUCLEOTIDE SEQUENCE [LARGE SCALE GENOMIC DNA]</scope>
    <source>
        <strain evidence="3 4">NCTC10738</strain>
    </source>
</reference>
<keyword evidence="4" id="KW-1185">Reference proteome</keyword>
<protein>
    <submittedName>
        <fullName evidence="3">Domain of uncharacterized function, DUF446</fullName>
    </submittedName>
</protein>
<dbReference type="KEGG" id="salg:BS332_00660"/>
<evidence type="ECO:0000313" key="4">
    <source>
        <dbReference type="Proteomes" id="UP000254069"/>
    </source>
</evidence>
<dbReference type="SUPFAM" id="SSF158452">
    <property type="entry name" value="YqcC-like"/>
    <property type="match status" value="1"/>
</dbReference>
<dbReference type="EMBL" id="UGYO01000002">
    <property type="protein sequence ID" value="SUJ00075.1"/>
    <property type="molecule type" value="Genomic_DNA"/>
</dbReference>
<dbReference type="PANTHER" id="PTHR39586">
    <property type="entry name" value="CYTOPLASMIC PROTEIN-RELATED"/>
    <property type="match status" value="1"/>
</dbReference>
<dbReference type="RefSeq" id="WP_028779843.1">
    <property type="nucleotide sequence ID" value="NZ_AP024609.1"/>
</dbReference>
<sequence>MPFLATEKLLLAIEAELKAQGMWSATEPGAAAMASQAPFACDSMAFEAWLQFILLPKMRTLIDAEMPLPSAIATAPMAEHVWGEAPTYRNLITLLRTLDELLTKQAR</sequence>
<gene>
    <name evidence="3" type="primary">yqcC</name>
    <name evidence="3" type="ORF">NCTC10738_03003</name>
    <name evidence="2" type="ORF">TUM17379_29750</name>
</gene>
<dbReference type="Gene3D" id="1.20.1440.40">
    <property type="entry name" value="YqcC-like"/>
    <property type="match status" value="1"/>
</dbReference>
<dbReference type="Proteomes" id="UP000825078">
    <property type="component" value="Chromosome"/>
</dbReference>
<dbReference type="PANTHER" id="PTHR39586:SF1">
    <property type="entry name" value="CYTOPLASMIC PROTEIN"/>
    <property type="match status" value="1"/>
</dbReference>